<proteinExistence type="predicted"/>
<dbReference type="EMBL" id="CAOQHR010000011">
    <property type="protein sequence ID" value="CAI6340990.1"/>
    <property type="molecule type" value="Genomic_DNA"/>
</dbReference>
<name>A0A9W4URY7_9PLEO</name>
<evidence type="ECO:0000259" key="1">
    <source>
        <dbReference type="PROSITE" id="PS51186"/>
    </source>
</evidence>
<dbReference type="InterPro" id="IPR000182">
    <property type="entry name" value="GNAT_dom"/>
</dbReference>
<dbReference type="PROSITE" id="PS51186">
    <property type="entry name" value="GNAT"/>
    <property type="match status" value="1"/>
</dbReference>
<dbReference type="InterPro" id="IPR052523">
    <property type="entry name" value="Trichothecene_AcTrans"/>
</dbReference>
<reference evidence="2" key="1">
    <citation type="submission" date="2023-01" db="EMBL/GenBank/DDBJ databases">
        <authorList>
            <person name="Van Ghelder C."/>
            <person name="Rancurel C."/>
        </authorList>
    </citation>
    <scope>NUCLEOTIDE SEQUENCE</scope>
    <source>
        <strain evidence="2">CNCM I-4278</strain>
    </source>
</reference>
<dbReference type="Gene3D" id="3.40.630.30">
    <property type="match status" value="1"/>
</dbReference>
<sequence>MAISVTRMKEADIDGAIDTIQQAFANDPYNNWVYPDRSKVDLVRNRVSLTLRCRWGIKHGLFHVARSTDNPKKILGCAMWLRPTPPSQPESWSLYLSSWYLWLSQIRMNLWYGRGGLSTKRYWIWKERQAEAQNELWTSSKGYYFCNIVTVLPEAQGQGVGRALMEEVLKMADEEGIPCYLESSRNIPNVAIYERFDFKLVREMACEDGNNEKDKIKLYCMIREPKSPARA</sequence>
<dbReference type="InterPro" id="IPR016181">
    <property type="entry name" value="Acyl_CoA_acyltransferase"/>
</dbReference>
<dbReference type="Pfam" id="PF13508">
    <property type="entry name" value="Acetyltransf_7"/>
    <property type="match status" value="1"/>
</dbReference>
<comment type="caution">
    <text evidence="2">The sequence shown here is derived from an EMBL/GenBank/DDBJ whole genome shotgun (WGS) entry which is preliminary data.</text>
</comment>
<dbReference type="SUPFAM" id="SSF55729">
    <property type="entry name" value="Acyl-CoA N-acyltransferases (Nat)"/>
    <property type="match status" value="1"/>
</dbReference>
<gene>
    <name evidence="2" type="ORF">PDIGIT_LOCUS14178</name>
</gene>
<evidence type="ECO:0000313" key="2">
    <source>
        <dbReference type="EMBL" id="CAI6340990.1"/>
    </source>
</evidence>
<dbReference type="Proteomes" id="UP001152607">
    <property type="component" value="Unassembled WGS sequence"/>
</dbReference>
<dbReference type="OrthoDB" id="512662at2759"/>
<accession>A0A9W4URY7</accession>
<dbReference type="CDD" id="cd04301">
    <property type="entry name" value="NAT_SF"/>
    <property type="match status" value="1"/>
</dbReference>
<keyword evidence="3" id="KW-1185">Reference proteome</keyword>
<dbReference type="AlphaFoldDB" id="A0A9W4URY7"/>
<dbReference type="PANTHER" id="PTHR42791">
    <property type="entry name" value="GNAT FAMILY ACETYLTRANSFERASE"/>
    <property type="match status" value="1"/>
</dbReference>
<dbReference type="PANTHER" id="PTHR42791:SF4">
    <property type="entry name" value="ACETYLTRANSFERASE, GNAT FAMILY FAMILY (AFU_ORTHOLOGUE AFUA_4G09540)-RELATED"/>
    <property type="match status" value="1"/>
</dbReference>
<organism evidence="2 3">
    <name type="scientific">Periconia digitata</name>
    <dbReference type="NCBI Taxonomy" id="1303443"/>
    <lineage>
        <taxon>Eukaryota</taxon>
        <taxon>Fungi</taxon>
        <taxon>Dikarya</taxon>
        <taxon>Ascomycota</taxon>
        <taxon>Pezizomycotina</taxon>
        <taxon>Dothideomycetes</taxon>
        <taxon>Pleosporomycetidae</taxon>
        <taxon>Pleosporales</taxon>
        <taxon>Massarineae</taxon>
        <taxon>Periconiaceae</taxon>
        <taxon>Periconia</taxon>
    </lineage>
</organism>
<protein>
    <recommendedName>
        <fullName evidence="1">N-acetyltransferase domain-containing protein</fullName>
    </recommendedName>
</protein>
<evidence type="ECO:0000313" key="3">
    <source>
        <dbReference type="Proteomes" id="UP001152607"/>
    </source>
</evidence>
<dbReference type="GO" id="GO:0016747">
    <property type="term" value="F:acyltransferase activity, transferring groups other than amino-acyl groups"/>
    <property type="evidence" value="ECO:0007669"/>
    <property type="project" value="InterPro"/>
</dbReference>
<feature type="domain" description="N-acetyltransferase" evidence="1">
    <location>
        <begin position="78"/>
        <end position="223"/>
    </location>
</feature>